<evidence type="ECO:0000313" key="2">
    <source>
        <dbReference type="Proteomes" id="UP000516052"/>
    </source>
</evidence>
<accession>A0A7H0IF94</accession>
<evidence type="ECO:0000313" key="1">
    <source>
        <dbReference type="EMBL" id="QNP71460.1"/>
    </source>
</evidence>
<dbReference type="AlphaFoldDB" id="A0A7H0IF94"/>
<gene>
    <name evidence="1" type="ORF">IAG44_19810</name>
</gene>
<sequence>MASPSNKANIKGSAPIPTVPKAAHALHLRYFTRCGSSQETAHSPNPQ</sequence>
<dbReference type="KEGG" id="sroi:IAG44_19810"/>
<dbReference type="Proteomes" id="UP000516052">
    <property type="component" value="Chromosome"/>
</dbReference>
<proteinExistence type="predicted"/>
<dbReference type="EMBL" id="CP060828">
    <property type="protein sequence ID" value="QNP71460.1"/>
    <property type="molecule type" value="Genomic_DNA"/>
</dbReference>
<protein>
    <submittedName>
        <fullName evidence="1">Uncharacterized protein</fullName>
    </submittedName>
</protein>
<keyword evidence="2" id="KW-1185">Reference proteome</keyword>
<name>A0A7H0IF94_9ACTN</name>
<reference evidence="1 2" key="1">
    <citation type="submission" date="2020-08" db="EMBL/GenBank/DDBJ databases">
        <title>A novel species.</title>
        <authorList>
            <person name="Gao J."/>
        </authorList>
    </citation>
    <scope>NUCLEOTIDE SEQUENCE [LARGE SCALE GENOMIC DNA]</scope>
    <source>
        <strain evidence="1 2">CRXT-G-22</strain>
    </source>
</reference>
<organism evidence="1 2">
    <name type="scientific">Streptomyces roseirectus</name>
    <dbReference type="NCBI Taxonomy" id="2768066"/>
    <lineage>
        <taxon>Bacteria</taxon>
        <taxon>Bacillati</taxon>
        <taxon>Actinomycetota</taxon>
        <taxon>Actinomycetes</taxon>
        <taxon>Kitasatosporales</taxon>
        <taxon>Streptomycetaceae</taxon>
        <taxon>Streptomyces</taxon>
    </lineage>
</organism>